<keyword evidence="3" id="KW-0325">Glycoprotein</keyword>
<dbReference type="InterPro" id="IPR001333">
    <property type="entry name" value="Peptidase_M32_Taq"/>
</dbReference>
<protein>
    <recommendedName>
        <fullName evidence="5">Peptidase M3A/M3B catalytic domain-containing protein</fullName>
    </recommendedName>
</protein>
<dbReference type="GO" id="GO:0016020">
    <property type="term" value="C:membrane"/>
    <property type="evidence" value="ECO:0007669"/>
    <property type="project" value="InterPro"/>
</dbReference>
<name>A0A645FWR4_9ZZZZ</name>
<evidence type="ECO:0000256" key="1">
    <source>
        <dbReference type="ARBA" id="ARBA00022729"/>
    </source>
</evidence>
<dbReference type="Pfam" id="PF01401">
    <property type="entry name" value="Peptidase_M2"/>
    <property type="match status" value="1"/>
</dbReference>
<dbReference type="EMBL" id="VSSQ01065291">
    <property type="protein sequence ID" value="MPN18039.1"/>
    <property type="molecule type" value="Genomic_DNA"/>
</dbReference>
<proteinExistence type="predicted"/>
<dbReference type="AlphaFoldDB" id="A0A645FWR4"/>
<reference evidence="4" key="1">
    <citation type="submission" date="2019-08" db="EMBL/GenBank/DDBJ databases">
        <authorList>
            <person name="Kucharzyk K."/>
            <person name="Murdoch R.W."/>
            <person name="Higgins S."/>
            <person name="Loffler F."/>
        </authorList>
    </citation>
    <scope>NUCLEOTIDE SEQUENCE</scope>
</reference>
<evidence type="ECO:0008006" key="5">
    <source>
        <dbReference type="Google" id="ProtNLM"/>
    </source>
</evidence>
<evidence type="ECO:0000256" key="2">
    <source>
        <dbReference type="ARBA" id="ARBA00023157"/>
    </source>
</evidence>
<gene>
    <name evidence="4" type="ORF">SDC9_165397</name>
</gene>
<organism evidence="4">
    <name type="scientific">bioreactor metagenome</name>
    <dbReference type="NCBI Taxonomy" id="1076179"/>
    <lineage>
        <taxon>unclassified sequences</taxon>
        <taxon>metagenomes</taxon>
        <taxon>ecological metagenomes</taxon>
    </lineage>
</organism>
<dbReference type="PANTHER" id="PTHR34217:SF1">
    <property type="entry name" value="CARBOXYPEPTIDASE 1"/>
    <property type="match status" value="1"/>
</dbReference>
<dbReference type="GO" id="GO:0004181">
    <property type="term" value="F:metallocarboxypeptidase activity"/>
    <property type="evidence" value="ECO:0007669"/>
    <property type="project" value="InterPro"/>
</dbReference>
<dbReference type="SUPFAM" id="SSF55486">
    <property type="entry name" value="Metalloproteases ('zincins'), catalytic domain"/>
    <property type="match status" value="1"/>
</dbReference>
<dbReference type="InterPro" id="IPR001548">
    <property type="entry name" value="Peptidase_M2"/>
</dbReference>
<evidence type="ECO:0000256" key="3">
    <source>
        <dbReference type="ARBA" id="ARBA00023180"/>
    </source>
</evidence>
<dbReference type="PANTHER" id="PTHR34217">
    <property type="entry name" value="METAL-DEPENDENT CARBOXYPEPTIDASE"/>
    <property type="match status" value="1"/>
</dbReference>
<sequence length="219" mass="25969">MGTMLHEFGHGVYSLGHDNPENPFFLRGAAHTFTTEAVAMLFGRLSRNPEWMRQSLGLSQEEKDKIATDCEKSTRLQQLVFSRWVQVVYRFEKAMYANPDQDLNKLWWDLVEKYQMLHRPADRNEPDWATKIHIALYPCYYHNYQLGELFASQMHYYIVNNITKSGDYKNECYIGNKEVGNWMKDKIFNVGMRYEWNDMIERATGEKLTAKYYAKQFVD</sequence>
<dbReference type="GO" id="GO:0006508">
    <property type="term" value="P:proteolysis"/>
    <property type="evidence" value="ECO:0007669"/>
    <property type="project" value="InterPro"/>
</dbReference>
<dbReference type="Gene3D" id="1.10.1370.30">
    <property type="match status" value="1"/>
</dbReference>
<comment type="caution">
    <text evidence="4">The sequence shown here is derived from an EMBL/GenBank/DDBJ whole genome shotgun (WGS) entry which is preliminary data.</text>
</comment>
<keyword evidence="1" id="KW-0732">Signal</keyword>
<accession>A0A645FWR4</accession>
<evidence type="ECO:0000313" key="4">
    <source>
        <dbReference type="EMBL" id="MPN18039.1"/>
    </source>
</evidence>
<keyword evidence="2" id="KW-1015">Disulfide bond</keyword>
<dbReference type="GO" id="GO:0008241">
    <property type="term" value="F:peptidyl-dipeptidase activity"/>
    <property type="evidence" value="ECO:0007669"/>
    <property type="project" value="InterPro"/>
</dbReference>